<reference evidence="1" key="1">
    <citation type="submission" date="2020-06" db="EMBL/GenBank/DDBJ databases">
        <title>WGS assembly of Ceratodon purpureus strain R40.</title>
        <authorList>
            <person name="Carey S.B."/>
            <person name="Jenkins J."/>
            <person name="Shu S."/>
            <person name="Lovell J.T."/>
            <person name="Sreedasyam A."/>
            <person name="Maumus F."/>
            <person name="Tiley G.P."/>
            <person name="Fernandez-Pozo N."/>
            <person name="Barry K."/>
            <person name="Chen C."/>
            <person name="Wang M."/>
            <person name="Lipzen A."/>
            <person name="Daum C."/>
            <person name="Saski C.A."/>
            <person name="Payton A.C."/>
            <person name="Mcbreen J.C."/>
            <person name="Conrad R.E."/>
            <person name="Kollar L.M."/>
            <person name="Olsson S."/>
            <person name="Huttunen S."/>
            <person name="Landis J.B."/>
            <person name="Wickett N.J."/>
            <person name="Johnson M.G."/>
            <person name="Rensing S.A."/>
            <person name="Grimwood J."/>
            <person name="Schmutz J."/>
            <person name="Mcdaniel S.F."/>
        </authorList>
    </citation>
    <scope>NUCLEOTIDE SEQUENCE</scope>
    <source>
        <strain evidence="1">R40</strain>
    </source>
</reference>
<accession>A0A8T0JA38</accession>
<sequence>MFRHGTALQTQPHGMFRFETDQQRHLDNGGHVPERNRRAEAERKACSGVESGVQTSPGPGFMHLGAGGGCLRALCCCCCCCCCWCCCGVVSDAARDRLRSAFLSRGGVLRGRHRTFFLASAHVTRFLIIAGSRHFRTSFSTFALPPSGFSSRPGVCDALRSVAVAGGLWRNSLQRTQNGSGSLLG</sequence>
<dbReference type="Proteomes" id="UP000822688">
    <property type="component" value="Chromosome 1"/>
</dbReference>
<protein>
    <submittedName>
        <fullName evidence="1">Uncharacterized protein</fullName>
    </submittedName>
</protein>
<organism evidence="1 2">
    <name type="scientific">Ceratodon purpureus</name>
    <name type="common">Fire moss</name>
    <name type="synonym">Dicranum purpureum</name>
    <dbReference type="NCBI Taxonomy" id="3225"/>
    <lineage>
        <taxon>Eukaryota</taxon>
        <taxon>Viridiplantae</taxon>
        <taxon>Streptophyta</taxon>
        <taxon>Embryophyta</taxon>
        <taxon>Bryophyta</taxon>
        <taxon>Bryophytina</taxon>
        <taxon>Bryopsida</taxon>
        <taxon>Dicranidae</taxon>
        <taxon>Pseudoditrichales</taxon>
        <taxon>Ditrichaceae</taxon>
        <taxon>Ceratodon</taxon>
    </lineage>
</organism>
<dbReference type="AlphaFoldDB" id="A0A8T0JA38"/>
<keyword evidence="2" id="KW-1185">Reference proteome</keyword>
<evidence type="ECO:0000313" key="1">
    <source>
        <dbReference type="EMBL" id="KAG0592375.1"/>
    </source>
</evidence>
<proteinExistence type="predicted"/>
<gene>
    <name evidence="1" type="ORF">KC19_1G246700</name>
</gene>
<dbReference type="EMBL" id="CM026421">
    <property type="protein sequence ID" value="KAG0592375.1"/>
    <property type="molecule type" value="Genomic_DNA"/>
</dbReference>
<name>A0A8T0JA38_CERPU</name>
<comment type="caution">
    <text evidence="1">The sequence shown here is derived from an EMBL/GenBank/DDBJ whole genome shotgun (WGS) entry which is preliminary data.</text>
</comment>
<evidence type="ECO:0000313" key="2">
    <source>
        <dbReference type="Proteomes" id="UP000822688"/>
    </source>
</evidence>